<evidence type="ECO:0000313" key="2">
    <source>
        <dbReference type="Proteomes" id="UP000736787"/>
    </source>
</evidence>
<dbReference type="EMBL" id="RCMK01002870">
    <property type="protein sequence ID" value="KAG2877989.1"/>
    <property type="molecule type" value="Genomic_DNA"/>
</dbReference>
<proteinExistence type="predicted"/>
<comment type="caution">
    <text evidence="1">The sequence shown here is derived from an EMBL/GenBank/DDBJ whole genome shotgun (WGS) entry which is preliminary data.</text>
</comment>
<organism evidence="1 2">
    <name type="scientific">Phytophthora cactorum</name>
    <dbReference type="NCBI Taxonomy" id="29920"/>
    <lineage>
        <taxon>Eukaryota</taxon>
        <taxon>Sar</taxon>
        <taxon>Stramenopiles</taxon>
        <taxon>Oomycota</taxon>
        <taxon>Peronosporomycetes</taxon>
        <taxon>Peronosporales</taxon>
        <taxon>Peronosporaceae</taxon>
        <taxon>Phytophthora</taxon>
    </lineage>
</organism>
<dbReference type="AlphaFoldDB" id="A0A8T1JBF6"/>
<dbReference type="Proteomes" id="UP000736787">
    <property type="component" value="Unassembled WGS sequence"/>
</dbReference>
<sequence length="47" mass="5524">MSILVRELKRELGAATMEEILPRTKRLMELLSLSIHNSHPEDDEEYE</sequence>
<gene>
    <name evidence="1" type="ORF">PC117_g26996</name>
</gene>
<protein>
    <submittedName>
        <fullName evidence="1">Uncharacterized protein</fullName>
    </submittedName>
</protein>
<accession>A0A8T1JBF6</accession>
<evidence type="ECO:0000313" key="1">
    <source>
        <dbReference type="EMBL" id="KAG2877989.1"/>
    </source>
</evidence>
<dbReference type="VEuPathDB" id="FungiDB:PC110_g16197"/>
<name>A0A8T1JBF6_9STRA</name>
<reference evidence="1" key="1">
    <citation type="submission" date="2018-10" db="EMBL/GenBank/DDBJ databases">
        <title>Effector identification in a new, highly contiguous assembly of the strawberry crown rot pathogen Phytophthora cactorum.</title>
        <authorList>
            <person name="Armitage A.D."/>
            <person name="Nellist C.F."/>
            <person name="Bates H."/>
            <person name="Vickerstaff R.J."/>
            <person name="Harrison R.J."/>
        </authorList>
    </citation>
    <scope>NUCLEOTIDE SEQUENCE</scope>
    <source>
        <strain evidence="1">4040</strain>
    </source>
</reference>